<feature type="transmembrane region" description="Helical" evidence="7">
    <location>
        <begin position="169"/>
        <end position="190"/>
    </location>
</feature>
<feature type="transmembrane region" description="Helical" evidence="7">
    <location>
        <begin position="252"/>
        <end position="271"/>
    </location>
</feature>
<feature type="transmembrane region" description="Helical" evidence="7">
    <location>
        <begin position="380"/>
        <end position="399"/>
    </location>
</feature>
<feature type="transmembrane region" description="Helical" evidence="7">
    <location>
        <begin position="115"/>
        <end position="133"/>
    </location>
</feature>
<dbReference type="PANTHER" id="PTHR43507">
    <property type="entry name" value="NADH-UBIQUINONE OXIDOREDUCTASE CHAIN 4"/>
    <property type="match status" value="1"/>
</dbReference>
<dbReference type="InterPro" id="IPR001750">
    <property type="entry name" value="ND/Mrp_TM"/>
</dbReference>
<keyword evidence="3 6" id="KW-0812">Transmembrane</keyword>
<feature type="transmembrane region" description="Helical" evidence="7">
    <location>
        <begin position="221"/>
        <end position="240"/>
    </location>
</feature>
<gene>
    <name evidence="9" type="ORF">J8C05_06555</name>
</gene>
<feature type="transmembrane region" description="Helical" evidence="7">
    <location>
        <begin position="6"/>
        <end position="29"/>
    </location>
</feature>
<feature type="transmembrane region" description="Helical" evidence="7">
    <location>
        <begin position="283"/>
        <end position="304"/>
    </location>
</feature>
<protein>
    <submittedName>
        <fullName evidence="9">NADH-quinone oxidoreductase subunit M</fullName>
    </submittedName>
</protein>
<comment type="subcellular location">
    <subcellularLocation>
        <location evidence="1">Endomembrane system</location>
        <topology evidence="1">Multi-pass membrane protein</topology>
    </subcellularLocation>
    <subcellularLocation>
        <location evidence="6">Membrane</location>
        <topology evidence="6">Multi-pass membrane protein</topology>
    </subcellularLocation>
</comment>
<feature type="transmembrane region" description="Helical" evidence="7">
    <location>
        <begin position="311"/>
        <end position="333"/>
    </location>
</feature>
<evidence type="ECO:0000313" key="9">
    <source>
        <dbReference type="EMBL" id="QUV93044.1"/>
    </source>
</evidence>
<dbReference type="InterPro" id="IPR010227">
    <property type="entry name" value="NADH_Q_OxRdtase_chainM/4"/>
</dbReference>
<feature type="transmembrane region" description="Helical" evidence="7">
    <location>
        <begin position="419"/>
        <end position="439"/>
    </location>
</feature>
<evidence type="ECO:0000256" key="3">
    <source>
        <dbReference type="ARBA" id="ARBA00022692"/>
    </source>
</evidence>
<keyword evidence="5 7" id="KW-0472">Membrane</keyword>
<evidence type="ECO:0000256" key="1">
    <source>
        <dbReference type="ARBA" id="ARBA00004127"/>
    </source>
</evidence>
<organism evidence="9 10">
    <name type="scientific">Chloracidobacterium sp. N</name>
    <dbReference type="NCBI Taxonomy" id="2821540"/>
    <lineage>
        <taxon>Bacteria</taxon>
        <taxon>Pseudomonadati</taxon>
        <taxon>Acidobacteriota</taxon>
        <taxon>Terriglobia</taxon>
        <taxon>Terriglobales</taxon>
        <taxon>Acidobacteriaceae</taxon>
        <taxon>Chloracidobacterium</taxon>
        <taxon>Chloracidobacterium aggregatum</taxon>
    </lineage>
</organism>
<name>A0ABX8B0Q0_9BACT</name>
<feature type="transmembrane region" description="Helical" evidence="7">
    <location>
        <begin position="78"/>
        <end position="103"/>
    </location>
</feature>
<dbReference type="Pfam" id="PF00361">
    <property type="entry name" value="Proton_antipo_M"/>
    <property type="match status" value="1"/>
</dbReference>
<dbReference type="InterPro" id="IPR003918">
    <property type="entry name" value="NADH_UbQ_OxRdtase"/>
</dbReference>
<dbReference type="PANTHER" id="PTHR43507:SF1">
    <property type="entry name" value="NADH-UBIQUINONE OXIDOREDUCTASE CHAIN 4"/>
    <property type="match status" value="1"/>
</dbReference>
<comment type="similarity">
    <text evidence="2">Belongs to the complex I subunit 4 family.</text>
</comment>
<keyword evidence="10" id="KW-1185">Reference proteome</keyword>
<feature type="transmembrane region" description="Helical" evidence="7">
    <location>
        <begin position="38"/>
        <end position="58"/>
    </location>
</feature>
<feature type="transmembrane region" description="Helical" evidence="7">
    <location>
        <begin position="339"/>
        <end position="359"/>
    </location>
</feature>
<evidence type="ECO:0000259" key="8">
    <source>
        <dbReference type="Pfam" id="PF00361"/>
    </source>
</evidence>
<keyword evidence="4 7" id="KW-1133">Transmembrane helix</keyword>
<evidence type="ECO:0000256" key="4">
    <source>
        <dbReference type="ARBA" id="ARBA00022989"/>
    </source>
</evidence>
<dbReference type="EMBL" id="CP072642">
    <property type="protein sequence ID" value="QUV93044.1"/>
    <property type="molecule type" value="Genomic_DNA"/>
</dbReference>
<reference evidence="9 10" key="1">
    <citation type="submission" date="2021-03" db="EMBL/GenBank/DDBJ databases">
        <title>Genomic and phenotypic characterization of Chloracidobacterium isolates provides evidence for multiple species.</title>
        <authorList>
            <person name="Saini M.K."/>
            <person name="Costas A.M.G."/>
            <person name="Tank M."/>
            <person name="Bryant D.A."/>
        </authorList>
    </citation>
    <scope>NUCLEOTIDE SEQUENCE [LARGE SCALE GENOMIC DNA]</scope>
    <source>
        <strain evidence="9 10">N</strain>
    </source>
</reference>
<dbReference type="NCBIfam" id="TIGR01972">
    <property type="entry name" value="NDH_I_M"/>
    <property type="match status" value="1"/>
</dbReference>
<dbReference type="Proteomes" id="UP000677668">
    <property type="component" value="Chromosome 1"/>
</dbReference>
<evidence type="ECO:0000256" key="6">
    <source>
        <dbReference type="RuleBase" id="RU000320"/>
    </source>
</evidence>
<dbReference type="RefSeq" id="WP_211421467.1">
    <property type="nucleotide sequence ID" value="NZ_CP072642.1"/>
</dbReference>
<proteinExistence type="inferred from homology"/>
<feature type="transmembrane region" description="Helical" evidence="7">
    <location>
        <begin position="139"/>
        <end position="157"/>
    </location>
</feature>
<dbReference type="PRINTS" id="PR01437">
    <property type="entry name" value="NUOXDRDTASE4"/>
</dbReference>
<accession>A0ABX8B0Q0</accession>
<sequence>MTFLDSGLLLVLLIVAPVMGALVIAALAATSAEAGRRYALAVALTTALLTCGLSWRLIGRQTAPVLVVNAPWIPTLGVWFHLAVDGLSLWLILLVTLLTPLAMLASTAITTRRHIYFMLVLLFESGLIGVFLARDLVTFYVFWEVVLIPAYFLIGLWGGENRLAAVTKFFLYTVAGSLLMLAAIIGLYVAHGQATGRYTFDLETLVKARNLLSPDLRQWCFWGFAIAFFVKIPVFPLHTWQADTYAECPTPITALLAGAMSKMGTYALVRFGVGLFPEEAQAWALPVLVLAVVSILHGALVAMVQTDLKRLLAYSSLSHLGFVTLGVFSFTAYGVEGAMFHMVAHGVTTGALFLLVAMLETRRQTTDLGEFGGLAQAMPRFAFLMVLASLASAGVPFTNGFIGEFLTLLGAFTATPGRWFAVVAASGMVLSAVYLLTAVRRTLFGPHKATFEMPDADWREVLTVAPLAALMLVMGIAPRFFLEATRPAVPPVVTATSRPS</sequence>
<feature type="transmembrane region" description="Helical" evidence="7">
    <location>
        <begin position="460"/>
        <end position="481"/>
    </location>
</feature>
<evidence type="ECO:0000256" key="5">
    <source>
        <dbReference type="ARBA" id="ARBA00023136"/>
    </source>
</evidence>
<evidence type="ECO:0000313" key="10">
    <source>
        <dbReference type="Proteomes" id="UP000677668"/>
    </source>
</evidence>
<evidence type="ECO:0000256" key="2">
    <source>
        <dbReference type="ARBA" id="ARBA00009025"/>
    </source>
</evidence>
<feature type="domain" description="NADH:quinone oxidoreductase/Mrp antiporter transmembrane" evidence="8">
    <location>
        <begin position="133"/>
        <end position="425"/>
    </location>
</feature>
<evidence type="ECO:0000256" key="7">
    <source>
        <dbReference type="SAM" id="Phobius"/>
    </source>
</evidence>